<gene>
    <name evidence="3" type="ORF">EVAR_46612_1</name>
</gene>
<keyword evidence="4" id="KW-1185">Reference proteome</keyword>
<dbReference type="Proteomes" id="UP000299102">
    <property type="component" value="Unassembled WGS sequence"/>
</dbReference>
<feature type="region of interest" description="Disordered" evidence="1">
    <location>
        <begin position="109"/>
        <end position="136"/>
    </location>
</feature>
<sequence>MLLRNSSLQAMAWASLWLCVAALWAGGAAGAAGAADGRRLAATPHTPPANRYKYIPLSSHLDNENLNSLSKTSSDVEGEISRPGLAPSELILTVFRTALDVVRGINAKRQAARAQPEPRNNTALTTSPKSKNGAEGRGFEDYYDEHDHYTTTTTTTPKPAKPRYTDPWAGYYDFIINEGSFKFWSVFQVGTEPFLNESDSYLTCFFLLDLLTSYLTFAYASGKHEAISDNSTDYVVEWTDSLRLRIKIFEVVSAGPRATIDAFPCRRRVVMTNTRFQSLSMDEHSVSIACCIVTAPARCVCDVTGQFRCGRACGSRY</sequence>
<protein>
    <submittedName>
        <fullName evidence="3">Uncharacterized protein</fullName>
    </submittedName>
</protein>
<organism evidence="3 4">
    <name type="scientific">Eumeta variegata</name>
    <name type="common">Bagworm moth</name>
    <name type="synonym">Eumeta japonica</name>
    <dbReference type="NCBI Taxonomy" id="151549"/>
    <lineage>
        <taxon>Eukaryota</taxon>
        <taxon>Metazoa</taxon>
        <taxon>Ecdysozoa</taxon>
        <taxon>Arthropoda</taxon>
        <taxon>Hexapoda</taxon>
        <taxon>Insecta</taxon>
        <taxon>Pterygota</taxon>
        <taxon>Neoptera</taxon>
        <taxon>Endopterygota</taxon>
        <taxon>Lepidoptera</taxon>
        <taxon>Glossata</taxon>
        <taxon>Ditrysia</taxon>
        <taxon>Tineoidea</taxon>
        <taxon>Psychidae</taxon>
        <taxon>Oiketicinae</taxon>
        <taxon>Eumeta</taxon>
    </lineage>
</organism>
<reference evidence="3 4" key="1">
    <citation type="journal article" date="2019" name="Commun. Biol.">
        <title>The bagworm genome reveals a unique fibroin gene that provides high tensile strength.</title>
        <authorList>
            <person name="Kono N."/>
            <person name="Nakamura H."/>
            <person name="Ohtoshi R."/>
            <person name="Tomita M."/>
            <person name="Numata K."/>
            <person name="Arakawa K."/>
        </authorList>
    </citation>
    <scope>NUCLEOTIDE SEQUENCE [LARGE SCALE GENOMIC DNA]</scope>
</reference>
<dbReference type="EMBL" id="BGZK01001652">
    <property type="protein sequence ID" value="GBP83981.1"/>
    <property type="molecule type" value="Genomic_DNA"/>
</dbReference>
<proteinExistence type="predicted"/>
<dbReference type="OrthoDB" id="7614304at2759"/>
<dbReference type="STRING" id="151549.A0A4C1Z581"/>
<keyword evidence="2" id="KW-0732">Signal</keyword>
<evidence type="ECO:0000256" key="1">
    <source>
        <dbReference type="SAM" id="MobiDB-lite"/>
    </source>
</evidence>
<comment type="caution">
    <text evidence="3">The sequence shown here is derived from an EMBL/GenBank/DDBJ whole genome shotgun (WGS) entry which is preliminary data.</text>
</comment>
<feature type="chain" id="PRO_5020028140" evidence="2">
    <location>
        <begin position="31"/>
        <end position="317"/>
    </location>
</feature>
<evidence type="ECO:0000256" key="2">
    <source>
        <dbReference type="SAM" id="SignalP"/>
    </source>
</evidence>
<dbReference type="AlphaFoldDB" id="A0A4C1Z581"/>
<feature type="signal peptide" evidence="2">
    <location>
        <begin position="1"/>
        <end position="30"/>
    </location>
</feature>
<accession>A0A4C1Z581</accession>
<feature type="compositionally biased region" description="Polar residues" evidence="1">
    <location>
        <begin position="118"/>
        <end position="130"/>
    </location>
</feature>
<evidence type="ECO:0000313" key="3">
    <source>
        <dbReference type="EMBL" id="GBP83981.1"/>
    </source>
</evidence>
<name>A0A4C1Z581_EUMVA</name>
<evidence type="ECO:0000313" key="4">
    <source>
        <dbReference type="Proteomes" id="UP000299102"/>
    </source>
</evidence>